<evidence type="ECO:0000256" key="3">
    <source>
        <dbReference type="ARBA" id="ARBA00023242"/>
    </source>
</evidence>
<dbReference type="EMBL" id="JACGWK010000014">
    <property type="protein sequence ID" value="KAL0317251.1"/>
    <property type="molecule type" value="Genomic_DNA"/>
</dbReference>
<dbReference type="InterPro" id="IPR012583">
    <property type="entry name" value="RIX1_N"/>
</dbReference>
<evidence type="ECO:0000256" key="4">
    <source>
        <dbReference type="SAM" id="MobiDB-lite"/>
    </source>
</evidence>
<feature type="region of interest" description="Disordered" evidence="4">
    <location>
        <begin position="885"/>
        <end position="907"/>
    </location>
</feature>
<feature type="compositionally biased region" description="Acidic residues" evidence="4">
    <location>
        <begin position="886"/>
        <end position="907"/>
    </location>
</feature>
<protein>
    <recommendedName>
        <fullName evidence="5">Pre-rRNA-processing protein RIX1 N-terminal domain-containing protein</fullName>
    </recommendedName>
</protein>
<dbReference type="GO" id="GO:0006364">
    <property type="term" value="P:rRNA processing"/>
    <property type="evidence" value="ECO:0007669"/>
    <property type="project" value="TreeGrafter"/>
</dbReference>
<name>A0AAW2LE07_9LAMI</name>
<sequence>MSSSEGMYDVALKPKLLRSLLREYVPDEKHPFSNPSELLYVVSTVKTQKLLSEWAPQPLEQDLVDAWKSAVDSWVHRLLTLASSNLPTIGCFGLIFLSLWFSELSCLFIAMLCTERQWMRDMNKCWAGICLLGLTCQECSSDRFLASYAVWLNKLVSNIQPPVVSHLLKAASCASLSDMFTRLSGCSNAKKDGTSQATKIIQPALKLLNEDSSPVVLVEMFKERYLKWDNREEAVCLLCTLINFFPLSVHRHYDSVEAAIVSKLMSGKCCADVLKLNDAFQGLEEEVRSSQTLRALLPPGKDSPPPLGGLASEQSSDLSTRKPERLLGSRISTLMQCCCNMLTSPYPVMVPVPVSGLIALVSRVLMVDGSLPPSSYSFMTTLKQEFICSEIPLLQSHGLEILAAVVQGLRSQLLPHVAAIVQLLKEYLRRCKNPDLKIKAYMIMKVLLMSMGIGIAIHISQDIVSNVFMDLDFLGGKKDDKSSGLHAKAQMELSSESRLKKRKHSSLASSLQEQPVQDGLEVEKLHLTPISVKIAALEALEALLTVGGSMRSESWRGNVDHLLITVATNACKGGWSKEERSIFLSGDHTPTWADFQLASLRALLASLLSPGRVRPSHLALGLELFRRGMQETGTKLAEYCGHALLALEVLIHPRALPLLDLHASTNEYKFLGPKIRDTVYPSGDRQISTYQAGPGDPESEDDDLYENWLGNDDYLETRVTESQQNTHYSEKSPAHATNPSLDELPSVKGASLTHTTKEDEVLVSVSGCNDKRMVETNDYMVESPHSRNTQDERADKAPDTAMDCCAADQSGKNASEGDDLEPASRRIALVEKDVMVKTNVISELHDGVASTSEQLVTETKDDGVSTIVKRISATLSNTDRSKELMFESDNEVSSDFPDIVDGDPDSD</sequence>
<comment type="similarity">
    <text evidence="2">Belongs to the RIX1/PELP1 family.</text>
</comment>
<evidence type="ECO:0000259" key="5">
    <source>
        <dbReference type="Pfam" id="PF08167"/>
    </source>
</evidence>
<evidence type="ECO:0000313" key="6">
    <source>
        <dbReference type="EMBL" id="KAL0317251.1"/>
    </source>
</evidence>
<dbReference type="GO" id="GO:0005634">
    <property type="term" value="C:nucleus"/>
    <property type="evidence" value="ECO:0007669"/>
    <property type="project" value="UniProtKB-SubCell"/>
</dbReference>
<dbReference type="AlphaFoldDB" id="A0AAW2LE07"/>
<feature type="region of interest" description="Disordered" evidence="4">
    <location>
        <begin position="480"/>
        <end position="499"/>
    </location>
</feature>
<dbReference type="SUPFAM" id="SSF48371">
    <property type="entry name" value="ARM repeat"/>
    <property type="match status" value="1"/>
</dbReference>
<accession>A0AAW2LE07</accession>
<reference evidence="6" key="1">
    <citation type="submission" date="2020-06" db="EMBL/GenBank/DDBJ databases">
        <authorList>
            <person name="Li T."/>
            <person name="Hu X."/>
            <person name="Zhang T."/>
            <person name="Song X."/>
            <person name="Zhang H."/>
            <person name="Dai N."/>
            <person name="Sheng W."/>
            <person name="Hou X."/>
            <person name="Wei L."/>
        </authorList>
    </citation>
    <scope>NUCLEOTIDE SEQUENCE</scope>
    <source>
        <strain evidence="6">G01</strain>
        <tissue evidence="6">Leaf</tissue>
    </source>
</reference>
<proteinExistence type="inferred from homology"/>
<feature type="region of interest" description="Disordered" evidence="4">
    <location>
        <begin position="294"/>
        <end position="321"/>
    </location>
</feature>
<dbReference type="PANTHER" id="PTHR34105:SF1">
    <property type="entry name" value="PROLINE-, GLUTAMIC ACID- AND LEUCINE-RICH PROTEIN 1"/>
    <property type="match status" value="1"/>
</dbReference>
<feature type="region of interest" description="Disordered" evidence="4">
    <location>
        <begin position="720"/>
        <end position="746"/>
    </location>
</feature>
<comment type="caution">
    <text evidence="6">The sequence shown here is derived from an EMBL/GenBank/DDBJ whole genome shotgun (WGS) entry which is preliminary data.</text>
</comment>
<dbReference type="Gene3D" id="1.25.10.10">
    <property type="entry name" value="Leucine-rich Repeat Variant"/>
    <property type="match status" value="1"/>
</dbReference>
<reference evidence="6" key="2">
    <citation type="journal article" date="2024" name="Plant">
        <title>Genomic evolution and insights into agronomic trait innovations of Sesamum species.</title>
        <authorList>
            <person name="Miao H."/>
            <person name="Wang L."/>
            <person name="Qu L."/>
            <person name="Liu H."/>
            <person name="Sun Y."/>
            <person name="Le M."/>
            <person name="Wang Q."/>
            <person name="Wei S."/>
            <person name="Zheng Y."/>
            <person name="Lin W."/>
            <person name="Duan Y."/>
            <person name="Cao H."/>
            <person name="Xiong S."/>
            <person name="Wang X."/>
            <person name="Wei L."/>
            <person name="Li C."/>
            <person name="Ma Q."/>
            <person name="Ju M."/>
            <person name="Zhao R."/>
            <person name="Li G."/>
            <person name="Mu C."/>
            <person name="Tian Q."/>
            <person name="Mei H."/>
            <person name="Zhang T."/>
            <person name="Gao T."/>
            <person name="Zhang H."/>
        </authorList>
    </citation>
    <scope>NUCLEOTIDE SEQUENCE</scope>
    <source>
        <strain evidence="6">G01</strain>
    </source>
</reference>
<feature type="region of interest" description="Disordered" evidence="4">
    <location>
        <begin position="682"/>
        <end position="703"/>
    </location>
</feature>
<organism evidence="6">
    <name type="scientific">Sesamum angustifolium</name>
    <dbReference type="NCBI Taxonomy" id="2727405"/>
    <lineage>
        <taxon>Eukaryota</taxon>
        <taxon>Viridiplantae</taxon>
        <taxon>Streptophyta</taxon>
        <taxon>Embryophyta</taxon>
        <taxon>Tracheophyta</taxon>
        <taxon>Spermatophyta</taxon>
        <taxon>Magnoliopsida</taxon>
        <taxon>eudicotyledons</taxon>
        <taxon>Gunneridae</taxon>
        <taxon>Pentapetalae</taxon>
        <taxon>asterids</taxon>
        <taxon>lamiids</taxon>
        <taxon>Lamiales</taxon>
        <taxon>Pedaliaceae</taxon>
        <taxon>Sesamum</taxon>
    </lineage>
</organism>
<dbReference type="Pfam" id="PF08167">
    <property type="entry name" value="RIX1"/>
    <property type="match status" value="1"/>
</dbReference>
<dbReference type="PANTHER" id="PTHR34105">
    <property type="entry name" value="PROLINE-, GLUTAMIC ACID- AND LEUCINE-RICH PROTEIN 1"/>
    <property type="match status" value="1"/>
</dbReference>
<gene>
    <name evidence="6" type="ORF">Sangu_2139400</name>
</gene>
<feature type="domain" description="Pre-rRNA-processing protein RIX1 N-terminal" evidence="5">
    <location>
        <begin position="121"/>
        <end position="268"/>
    </location>
</feature>
<evidence type="ECO:0000256" key="2">
    <source>
        <dbReference type="ARBA" id="ARBA00010511"/>
    </source>
</evidence>
<dbReference type="InterPro" id="IPR016024">
    <property type="entry name" value="ARM-type_fold"/>
</dbReference>
<evidence type="ECO:0000256" key="1">
    <source>
        <dbReference type="ARBA" id="ARBA00004123"/>
    </source>
</evidence>
<comment type="subcellular location">
    <subcellularLocation>
        <location evidence="1">Nucleus</location>
    </subcellularLocation>
</comment>
<dbReference type="InterPro" id="IPR011989">
    <property type="entry name" value="ARM-like"/>
</dbReference>
<keyword evidence="3" id="KW-0539">Nucleus</keyword>